<feature type="compositionally biased region" description="Polar residues" evidence="2">
    <location>
        <begin position="1"/>
        <end position="21"/>
    </location>
</feature>
<evidence type="ECO:0000256" key="2">
    <source>
        <dbReference type="SAM" id="MobiDB-lite"/>
    </source>
</evidence>
<evidence type="ECO:0000313" key="4">
    <source>
        <dbReference type="Proteomes" id="UP001642520"/>
    </source>
</evidence>
<gene>
    <name evidence="3" type="ORF">XYLVIOL_LOCUS9896</name>
</gene>
<dbReference type="Pfam" id="PF03359">
    <property type="entry name" value="GKAP"/>
    <property type="match status" value="1"/>
</dbReference>
<reference evidence="3 4" key="1">
    <citation type="submission" date="2024-08" db="EMBL/GenBank/DDBJ databases">
        <authorList>
            <person name="Will J Nash"/>
            <person name="Angela Man"/>
            <person name="Seanna McTaggart"/>
            <person name="Kendall Baker"/>
            <person name="Tom Barker"/>
            <person name="Leah Catchpole"/>
            <person name="Alex Durrant"/>
            <person name="Karim Gharbi"/>
            <person name="Naomi Irish"/>
            <person name="Gemy Kaithakottil"/>
            <person name="Debby Ku"/>
            <person name="Aaliyah Providence"/>
            <person name="Felix Shaw"/>
            <person name="David Swarbreck"/>
            <person name="Chris Watkins"/>
            <person name="Ann M. McCartney"/>
            <person name="Giulio Formenti"/>
            <person name="Alice Mouton"/>
            <person name="Noel Vella"/>
            <person name="Bjorn M von Reumont"/>
            <person name="Adriana Vella"/>
            <person name="Wilfried Haerty"/>
        </authorList>
    </citation>
    <scope>NUCLEOTIDE SEQUENCE [LARGE SCALE GENOMIC DNA]</scope>
</reference>
<comment type="similarity">
    <text evidence="1">Belongs to the SAPAP family.</text>
</comment>
<proteinExistence type="inferred from homology"/>
<dbReference type="InterPro" id="IPR005026">
    <property type="entry name" value="SAPAP"/>
</dbReference>
<feature type="compositionally biased region" description="Basic and acidic residues" evidence="2">
    <location>
        <begin position="187"/>
        <end position="200"/>
    </location>
</feature>
<feature type="compositionally biased region" description="Polar residues" evidence="2">
    <location>
        <begin position="144"/>
        <end position="157"/>
    </location>
</feature>
<comment type="caution">
    <text evidence="3">The sequence shown here is derived from an EMBL/GenBank/DDBJ whole genome shotgun (WGS) entry which is preliminary data.</text>
</comment>
<accession>A0ABP1PAR4</accession>
<feature type="region of interest" description="Disordered" evidence="2">
    <location>
        <begin position="592"/>
        <end position="611"/>
    </location>
</feature>
<dbReference type="PANTHER" id="PTHR12353">
    <property type="entry name" value="DISKS LARGE-ASSOCIATED PROTEIN DAP SAP90/PSD-95-ASSOCIATED PROTEIN"/>
    <property type="match status" value="1"/>
</dbReference>
<dbReference type="EMBL" id="CAXAJV020001300">
    <property type="protein sequence ID" value="CAL7950336.1"/>
    <property type="molecule type" value="Genomic_DNA"/>
</dbReference>
<feature type="compositionally biased region" description="Basic and acidic residues" evidence="2">
    <location>
        <begin position="91"/>
        <end position="116"/>
    </location>
</feature>
<feature type="compositionally biased region" description="Polar residues" evidence="2">
    <location>
        <begin position="880"/>
        <end position="893"/>
    </location>
</feature>
<feature type="region of interest" description="Disordered" evidence="2">
    <location>
        <begin position="178"/>
        <end position="215"/>
    </location>
</feature>
<feature type="compositionally biased region" description="Basic and acidic residues" evidence="2">
    <location>
        <begin position="130"/>
        <end position="141"/>
    </location>
</feature>
<feature type="region of interest" description="Disordered" evidence="2">
    <location>
        <begin position="86"/>
        <end position="157"/>
    </location>
</feature>
<feature type="region of interest" description="Disordered" evidence="2">
    <location>
        <begin position="829"/>
        <end position="914"/>
    </location>
</feature>
<organism evidence="3 4">
    <name type="scientific">Xylocopa violacea</name>
    <name type="common">Violet carpenter bee</name>
    <name type="synonym">Apis violacea</name>
    <dbReference type="NCBI Taxonomy" id="135666"/>
    <lineage>
        <taxon>Eukaryota</taxon>
        <taxon>Metazoa</taxon>
        <taxon>Ecdysozoa</taxon>
        <taxon>Arthropoda</taxon>
        <taxon>Hexapoda</taxon>
        <taxon>Insecta</taxon>
        <taxon>Pterygota</taxon>
        <taxon>Neoptera</taxon>
        <taxon>Endopterygota</taxon>
        <taxon>Hymenoptera</taxon>
        <taxon>Apocrita</taxon>
        <taxon>Aculeata</taxon>
        <taxon>Apoidea</taxon>
        <taxon>Anthophila</taxon>
        <taxon>Apidae</taxon>
        <taxon>Xylocopa</taxon>
        <taxon>Xylocopa</taxon>
    </lineage>
</organism>
<evidence type="ECO:0008006" key="5">
    <source>
        <dbReference type="Google" id="ProtNLM"/>
    </source>
</evidence>
<name>A0ABP1PAR4_XYLVO</name>
<evidence type="ECO:0000313" key="3">
    <source>
        <dbReference type="EMBL" id="CAL7950336.1"/>
    </source>
</evidence>
<sequence length="914" mass="103943">MRRNQRAANFNENRNISNSSHKIQKEEVPPAPAPAPKNRLNKLQAWKAERERRKKLEENKKKPAFVVGVVHHKIYSPVVATTSVAPVHHNSKSDSLPKRITKATEKRLTIKAKQKEVNTSTSSRKSIRTGKKENIGKKHEQPSVPANSKSNESQKTQVPLFGTVSNASGTIENISTISNVETSKTSNDSDKKEHNAEKNDIPVNDTSYTINDAEDTSEEDCSLKLSFSEKESLSFCNDNENKTEADNSKVYDNSITDANSSTKNNKSMSTSTNSSCEPAFFSPYVVSRRGKDNARKEQQLKRGLSISYSPIDNIPMKDTVMKSLNISVEDEERTAQYFQFLLNKEIERLNELCEKWLKIQTDPETTEDGQYEINQAIGQTNLLINKKFERFRGLVADCETGKGEMLVTCKDLQGFWDMMYMEVKNCNLRFEKLEKLRSQDWKEDEMSFNKPVTRNKGNAKKNIAPTKASSFKGFLAGKKKKQIEKMEDNDIKVFVPNSNSITSNTYDISKSPTVKYERNSMNSADRNTNKFTSLKYDKRRSLLQSVQLAENSKKMNSPLTIMKISQLCKTPVVLLDDSISYINSNQTPAKSILKQAKNPTESESRGKSSNKVNFDDYITLNEVPVDEETQTKLDLAAALTRIDNLDLDNPDDSPIKAEKKLNFDDSSDECENSIKQKSILKNSTNKIISEEIQMEIPLQESNKNVNTSVRRSMRRQNAVDIDDRALNLPIPFISVTASTPYNKIKKDNDSNTPKEEHVSINEKEVLDEYDGSIRILRNRTITPSKPKTRRSKKSISVQEPEHKENKISSERRPRRTSIKVNIMEGMNLHSSANSTEENISRRRSTRSIKFSEEEYNDATDKPTLPMTPHIRRSKIHYSQKEGTTVADMSNNSLRELETPPVRVRRSRAKKIDTQ</sequence>
<evidence type="ECO:0000256" key="1">
    <source>
        <dbReference type="ARBA" id="ARBA00008839"/>
    </source>
</evidence>
<protein>
    <recommendedName>
        <fullName evidence="5">Disks large-associated protein 5</fullName>
    </recommendedName>
</protein>
<feature type="region of interest" description="Disordered" evidence="2">
    <location>
        <begin position="1"/>
        <end position="40"/>
    </location>
</feature>
<feature type="compositionally biased region" description="Basic and acidic residues" evidence="2">
    <location>
        <begin position="799"/>
        <end position="811"/>
    </location>
</feature>
<dbReference type="Proteomes" id="UP001642520">
    <property type="component" value="Unassembled WGS sequence"/>
</dbReference>
<dbReference type="PANTHER" id="PTHR12353:SF1">
    <property type="entry name" value="DISKS LARGE-ASSOCIATED PROTEIN 5"/>
    <property type="match status" value="1"/>
</dbReference>
<feature type="region of interest" description="Disordered" evidence="2">
    <location>
        <begin position="777"/>
        <end position="817"/>
    </location>
</feature>
<keyword evidence="4" id="KW-1185">Reference proteome</keyword>